<dbReference type="PROSITE" id="PS00107">
    <property type="entry name" value="PROTEIN_KINASE_ATP"/>
    <property type="match status" value="1"/>
</dbReference>
<evidence type="ECO:0000256" key="18">
    <source>
        <dbReference type="ARBA" id="ARBA00023180"/>
    </source>
</evidence>
<keyword evidence="5" id="KW-0723">Serine/threonine-protein kinase</keyword>
<evidence type="ECO:0000256" key="8">
    <source>
        <dbReference type="ARBA" id="ARBA00022679"/>
    </source>
</evidence>
<evidence type="ECO:0000256" key="2">
    <source>
        <dbReference type="ARBA" id="ARBA00008684"/>
    </source>
</evidence>
<comment type="caution">
    <text evidence="24">The sequence shown here is derived from an EMBL/GenBank/DDBJ whole genome shotgun (WGS) entry which is preliminary data.</text>
</comment>
<keyword evidence="13 24" id="KW-0418">Kinase</keyword>
<keyword evidence="7" id="KW-0433">Leucine-rich repeat</keyword>
<dbReference type="Proteomes" id="UP000436088">
    <property type="component" value="Unassembled WGS sequence"/>
</dbReference>
<comment type="similarity">
    <text evidence="2">Belongs to the protein kinase superfamily. Ser/Thr protein kinase family.</text>
</comment>
<dbReference type="FunFam" id="3.30.200.20:FF:000432">
    <property type="entry name" value="LRR receptor-like serine/threonine-protein kinase EFR"/>
    <property type="match status" value="1"/>
</dbReference>
<dbReference type="PANTHER" id="PTHR48005">
    <property type="entry name" value="LEUCINE RICH REPEAT KINASE 2"/>
    <property type="match status" value="1"/>
</dbReference>
<dbReference type="PANTHER" id="PTHR48005:SF88">
    <property type="entry name" value="PROTEIN KINASE DOMAIN-CONTAINING PROTEIN"/>
    <property type="match status" value="1"/>
</dbReference>
<keyword evidence="6" id="KW-0597">Phosphoprotein</keyword>
<comment type="subcellular location">
    <subcellularLocation>
        <location evidence="1">Cell membrane</location>
        <topology evidence="1">Single-pass membrane protein</topology>
    </subcellularLocation>
</comment>
<reference evidence="24" key="1">
    <citation type="submission" date="2019-09" db="EMBL/GenBank/DDBJ databases">
        <title>Draft genome information of white flower Hibiscus syriacus.</title>
        <authorList>
            <person name="Kim Y.-M."/>
        </authorList>
    </citation>
    <scope>NUCLEOTIDE SEQUENCE [LARGE SCALE GENOMIC DNA]</scope>
    <source>
        <strain evidence="24">YM2019G1</strain>
    </source>
</reference>
<evidence type="ECO:0000256" key="19">
    <source>
        <dbReference type="ARBA" id="ARBA00047899"/>
    </source>
</evidence>
<dbReference type="InterPro" id="IPR000719">
    <property type="entry name" value="Prot_kinase_dom"/>
</dbReference>
<dbReference type="FunFam" id="3.80.10.10:FF:000317">
    <property type="entry name" value="Inactive leucine-rich repeat receptor-like protein kinase"/>
    <property type="match status" value="1"/>
</dbReference>
<dbReference type="GO" id="GO:0005886">
    <property type="term" value="C:plasma membrane"/>
    <property type="evidence" value="ECO:0007669"/>
    <property type="project" value="UniProtKB-SubCell"/>
</dbReference>
<feature type="binding site" evidence="21">
    <location>
        <position position="719"/>
    </location>
    <ligand>
        <name>ATP</name>
        <dbReference type="ChEBI" id="CHEBI:30616"/>
    </ligand>
</feature>
<accession>A0A6A2X5S5</accession>
<keyword evidence="17" id="KW-0675">Receptor</keyword>
<dbReference type="EC" id="2.7.11.1" evidence="3"/>
<dbReference type="SMART" id="SM00369">
    <property type="entry name" value="LRR_TYP"/>
    <property type="match status" value="7"/>
</dbReference>
<evidence type="ECO:0000313" key="24">
    <source>
        <dbReference type="EMBL" id="KAE8670412.1"/>
    </source>
</evidence>
<evidence type="ECO:0000256" key="7">
    <source>
        <dbReference type="ARBA" id="ARBA00022614"/>
    </source>
</evidence>
<comment type="catalytic activity">
    <reaction evidence="20">
        <text>L-seryl-[protein] + ATP = O-phospho-L-seryl-[protein] + ADP + H(+)</text>
        <dbReference type="Rhea" id="RHEA:17989"/>
        <dbReference type="Rhea" id="RHEA-COMP:9863"/>
        <dbReference type="Rhea" id="RHEA-COMP:11604"/>
        <dbReference type="ChEBI" id="CHEBI:15378"/>
        <dbReference type="ChEBI" id="CHEBI:29999"/>
        <dbReference type="ChEBI" id="CHEBI:30616"/>
        <dbReference type="ChEBI" id="CHEBI:83421"/>
        <dbReference type="ChEBI" id="CHEBI:456216"/>
        <dbReference type="EC" id="2.7.11.1"/>
    </reaction>
</comment>
<keyword evidence="18" id="KW-0325">Glycoprotein</keyword>
<dbReference type="InterPro" id="IPR011009">
    <property type="entry name" value="Kinase-like_dom_sf"/>
</dbReference>
<dbReference type="Gene3D" id="1.10.510.10">
    <property type="entry name" value="Transferase(Phosphotransferase) domain 1"/>
    <property type="match status" value="1"/>
</dbReference>
<dbReference type="InterPro" id="IPR013210">
    <property type="entry name" value="LRR_N_plant-typ"/>
</dbReference>
<evidence type="ECO:0000256" key="9">
    <source>
        <dbReference type="ARBA" id="ARBA00022692"/>
    </source>
</evidence>
<dbReference type="EMBL" id="VEPZ02001512">
    <property type="protein sequence ID" value="KAE8670412.1"/>
    <property type="molecule type" value="Genomic_DNA"/>
</dbReference>
<dbReference type="GO" id="GO:0005524">
    <property type="term" value="F:ATP binding"/>
    <property type="evidence" value="ECO:0007669"/>
    <property type="project" value="UniProtKB-UniRule"/>
</dbReference>
<keyword evidence="8" id="KW-0808">Transferase</keyword>
<dbReference type="PROSITE" id="PS00108">
    <property type="entry name" value="PROTEIN_KINASE_ST"/>
    <property type="match status" value="1"/>
</dbReference>
<dbReference type="SUPFAM" id="SSF56112">
    <property type="entry name" value="Protein kinase-like (PK-like)"/>
    <property type="match status" value="1"/>
</dbReference>
<dbReference type="InterPro" id="IPR001611">
    <property type="entry name" value="Leu-rich_rpt"/>
</dbReference>
<keyword evidence="14 21" id="KW-0067">ATP-binding</keyword>
<dbReference type="GO" id="GO:0004674">
    <property type="term" value="F:protein serine/threonine kinase activity"/>
    <property type="evidence" value="ECO:0007669"/>
    <property type="project" value="UniProtKB-KW"/>
</dbReference>
<protein>
    <recommendedName>
        <fullName evidence="3">non-specific serine/threonine protein kinase</fullName>
        <ecNumber evidence="3">2.7.11.1</ecNumber>
    </recommendedName>
</protein>
<dbReference type="InterPro" id="IPR003591">
    <property type="entry name" value="Leu-rich_rpt_typical-subtyp"/>
</dbReference>
<sequence length="1030" mass="113068">MEKSSLKIICIVHFSFLLCIVAVITLVSTSFKLGMAAMGNETDRLALLALKDQLVGGLLSWNASLHFCEWQGVRCGRRHQRVISMSLPAMNLGGSISPSVGNLSFLREVNLFNNSLKGNIPSEFGQLRRLRSLNLSQNNLHEIPFGLGDNMKNLIKLSVARNDLVGGIPSSLGNLSSLDYLRLQHNHLEGGIPYALGRLSSLKIFSIAENNLSGIMPSSIYNLSSLTHVSMGRNNLSGGLAPQLGFVFPNLVTLYLAENQFNGRLPRSVSNVSGLNQLDISSNGFSGLVPDDLGKLRNLLLFDVHDNDLGLGTAGDLDFLASLRNCSGLQYLFIHGNRLGGRLPDTVANLSAQLEALKMGGNPISGSIPQGIGNLYGLEVFYFGESLLTGKLPVSIGQLQNLGQLDISLNHLSGEIPSSIGNLSRLLYLYLNGNDFGGRIPSTLRGCKDMEKMDLSLNKLGGTIPDQLVAAFQSLITLNLSYNSFNGTFPSDIRNSKNLVELYVDNNSFSGEIPEQFGEISELKILHMQGNYFQGSIPRSLGSLRGLEILDLSGNNLSGPIPLELQKLPFLVNLNLSFNQLESEVPEEGVFKNISGFSIIGNKDLCGGIPEIELSKCFSKKETEKRNGFSKKSIVVIIISLSLALVSVAFIVILCWRKQSQKEMIPLSLRQQVSLFQVSYKELVEATNGFSALNFLGKGSFGSVYKGFLNQQENPVAVKILNLENLGAVKSFIAECEVLRNIRHRNLVKLITCCSSINFQGNDFKAIVLEFMANGSLESWLHHDHGEGHSRQLDFAEMLNIAIDMANAIDYLHRHCRTPIVHRDLKPSNVLLDDDMVAHVSDFGMAKLLFCTASDLDNEQTTSSIIKGTIGYLAPECGMGDPTSPEGDIYSYGIIILEMITGKRPTDDMFEDGISLHSLCKMALPEQVEEILDSRLLEEINERGDQNMLDCLVWFTNVGVACSVEVPDKRMKIEDVVAELVAIKARLHGIHSQTDDPLMLPTTWNTNPSMKVDRHEIHQQADPSKQAKLM</sequence>
<name>A0A6A2X5S5_HIBSY</name>
<feature type="domain" description="Protein kinase" evidence="23">
    <location>
        <begin position="690"/>
        <end position="955"/>
    </location>
</feature>
<dbReference type="PROSITE" id="PS51450">
    <property type="entry name" value="LRR"/>
    <property type="match status" value="2"/>
</dbReference>
<dbReference type="Pfam" id="PF23598">
    <property type="entry name" value="LRR_14"/>
    <property type="match status" value="1"/>
</dbReference>
<keyword evidence="10" id="KW-0732">Signal</keyword>
<dbReference type="InterPro" id="IPR017441">
    <property type="entry name" value="Protein_kinase_ATP_BS"/>
</dbReference>
<dbReference type="InterPro" id="IPR032675">
    <property type="entry name" value="LRR_dom_sf"/>
</dbReference>
<dbReference type="FunFam" id="3.80.10.10:FF:000095">
    <property type="entry name" value="LRR receptor-like serine/threonine-protein kinase GSO1"/>
    <property type="match status" value="1"/>
</dbReference>
<comment type="catalytic activity">
    <reaction evidence="19">
        <text>L-threonyl-[protein] + ATP = O-phospho-L-threonyl-[protein] + ADP + H(+)</text>
        <dbReference type="Rhea" id="RHEA:46608"/>
        <dbReference type="Rhea" id="RHEA-COMP:11060"/>
        <dbReference type="Rhea" id="RHEA-COMP:11605"/>
        <dbReference type="ChEBI" id="CHEBI:15378"/>
        <dbReference type="ChEBI" id="CHEBI:30013"/>
        <dbReference type="ChEBI" id="CHEBI:30616"/>
        <dbReference type="ChEBI" id="CHEBI:61977"/>
        <dbReference type="ChEBI" id="CHEBI:456216"/>
        <dbReference type="EC" id="2.7.11.1"/>
    </reaction>
</comment>
<feature type="transmembrane region" description="Helical" evidence="22">
    <location>
        <begin position="634"/>
        <end position="654"/>
    </location>
</feature>
<evidence type="ECO:0000256" key="13">
    <source>
        <dbReference type="ARBA" id="ARBA00022777"/>
    </source>
</evidence>
<keyword evidence="15 22" id="KW-1133">Transmembrane helix</keyword>
<dbReference type="AlphaFoldDB" id="A0A6A2X5S5"/>
<organism evidence="24 25">
    <name type="scientific">Hibiscus syriacus</name>
    <name type="common">Rose of Sharon</name>
    <dbReference type="NCBI Taxonomy" id="106335"/>
    <lineage>
        <taxon>Eukaryota</taxon>
        <taxon>Viridiplantae</taxon>
        <taxon>Streptophyta</taxon>
        <taxon>Embryophyta</taxon>
        <taxon>Tracheophyta</taxon>
        <taxon>Spermatophyta</taxon>
        <taxon>Magnoliopsida</taxon>
        <taxon>eudicotyledons</taxon>
        <taxon>Gunneridae</taxon>
        <taxon>Pentapetalae</taxon>
        <taxon>rosids</taxon>
        <taxon>malvids</taxon>
        <taxon>Malvales</taxon>
        <taxon>Malvaceae</taxon>
        <taxon>Malvoideae</taxon>
        <taxon>Hibiscus</taxon>
    </lineage>
</organism>
<dbReference type="Pfam" id="PF00069">
    <property type="entry name" value="Pkinase"/>
    <property type="match status" value="1"/>
</dbReference>
<dbReference type="InterPro" id="IPR055414">
    <property type="entry name" value="LRR_R13L4/SHOC2-like"/>
</dbReference>
<dbReference type="SMART" id="SM00220">
    <property type="entry name" value="S_TKc"/>
    <property type="match status" value="1"/>
</dbReference>
<dbReference type="Pfam" id="PF00560">
    <property type="entry name" value="LRR_1"/>
    <property type="match status" value="8"/>
</dbReference>
<gene>
    <name evidence="24" type="ORF">F3Y22_tig00112159pilonHSYRG00427</name>
</gene>
<proteinExistence type="inferred from homology"/>
<keyword evidence="16 22" id="KW-0472">Membrane</keyword>
<evidence type="ECO:0000256" key="6">
    <source>
        <dbReference type="ARBA" id="ARBA00022553"/>
    </source>
</evidence>
<evidence type="ECO:0000256" key="20">
    <source>
        <dbReference type="ARBA" id="ARBA00048679"/>
    </source>
</evidence>
<keyword evidence="4" id="KW-1003">Cell membrane</keyword>
<dbReference type="Gene3D" id="3.30.200.20">
    <property type="entry name" value="Phosphorylase Kinase, domain 1"/>
    <property type="match status" value="1"/>
</dbReference>
<evidence type="ECO:0000259" key="23">
    <source>
        <dbReference type="PROSITE" id="PS50011"/>
    </source>
</evidence>
<feature type="transmembrane region" description="Helical" evidence="22">
    <location>
        <begin position="6"/>
        <end position="28"/>
    </location>
</feature>
<dbReference type="InterPro" id="IPR008271">
    <property type="entry name" value="Ser/Thr_kinase_AS"/>
</dbReference>
<keyword evidence="9 22" id="KW-0812">Transmembrane</keyword>
<evidence type="ECO:0000313" key="25">
    <source>
        <dbReference type="Proteomes" id="UP000436088"/>
    </source>
</evidence>
<evidence type="ECO:0000256" key="22">
    <source>
        <dbReference type="SAM" id="Phobius"/>
    </source>
</evidence>
<dbReference type="SUPFAM" id="SSF52058">
    <property type="entry name" value="L domain-like"/>
    <property type="match status" value="2"/>
</dbReference>
<evidence type="ECO:0000256" key="15">
    <source>
        <dbReference type="ARBA" id="ARBA00022989"/>
    </source>
</evidence>
<evidence type="ECO:0000256" key="10">
    <source>
        <dbReference type="ARBA" id="ARBA00022729"/>
    </source>
</evidence>
<evidence type="ECO:0000256" key="4">
    <source>
        <dbReference type="ARBA" id="ARBA00022475"/>
    </source>
</evidence>
<dbReference type="InterPro" id="IPR051420">
    <property type="entry name" value="Ser_Thr_Kinases_DiverseReg"/>
</dbReference>
<evidence type="ECO:0000256" key="5">
    <source>
        <dbReference type="ARBA" id="ARBA00022527"/>
    </source>
</evidence>
<keyword evidence="25" id="KW-1185">Reference proteome</keyword>
<evidence type="ECO:0000256" key="21">
    <source>
        <dbReference type="PROSITE-ProRule" id="PRU10141"/>
    </source>
</evidence>
<keyword evidence="11" id="KW-0677">Repeat</keyword>
<dbReference type="FunFam" id="1.10.510.10:FF:000358">
    <property type="entry name" value="Putative leucine-rich repeat receptor-like serine/threonine-protein kinase"/>
    <property type="match status" value="1"/>
</dbReference>
<evidence type="ECO:0000256" key="11">
    <source>
        <dbReference type="ARBA" id="ARBA00022737"/>
    </source>
</evidence>
<evidence type="ECO:0000256" key="12">
    <source>
        <dbReference type="ARBA" id="ARBA00022741"/>
    </source>
</evidence>
<dbReference type="PROSITE" id="PS50011">
    <property type="entry name" value="PROTEIN_KINASE_DOM"/>
    <property type="match status" value="1"/>
</dbReference>
<evidence type="ECO:0000256" key="14">
    <source>
        <dbReference type="ARBA" id="ARBA00022840"/>
    </source>
</evidence>
<keyword evidence="12 21" id="KW-0547">Nucleotide-binding</keyword>
<evidence type="ECO:0000256" key="3">
    <source>
        <dbReference type="ARBA" id="ARBA00012513"/>
    </source>
</evidence>
<evidence type="ECO:0000256" key="16">
    <source>
        <dbReference type="ARBA" id="ARBA00023136"/>
    </source>
</evidence>
<dbReference type="Pfam" id="PF08263">
    <property type="entry name" value="LRRNT_2"/>
    <property type="match status" value="1"/>
</dbReference>
<dbReference type="Gene3D" id="3.80.10.10">
    <property type="entry name" value="Ribonuclease Inhibitor"/>
    <property type="match status" value="4"/>
</dbReference>
<evidence type="ECO:0000256" key="1">
    <source>
        <dbReference type="ARBA" id="ARBA00004162"/>
    </source>
</evidence>
<evidence type="ECO:0000256" key="17">
    <source>
        <dbReference type="ARBA" id="ARBA00023170"/>
    </source>
</evidence>